<feature type="region of interest" description="Disordered" evidence="1">
    <location>
        <begin position="1"/>
        <end position="120"/>
    </location>
</feature>
<dbReference type="Gene3D" id="2.60.120.590">
    <property type="entry name" value="Alpha-ketoglutarate-dependent dioxygenase AlkB-like"/>
    <property type="match status" value="1"/>
</dbReference>
<name>A0A3P3Y0S2_PLABS</name>
<evidence type="ECO:0000313" key="3">
    <source>
        <dbReference type="Proteomes" id="UP000290189"/>
    </source>
</evidence>
<sequence>MAGGDDLADGLRSLSLGADERSSRPRYTTSDHPPLVVSRPGRGPSPVNAAPAPPPPPPPRSWESPTDDGPVDKRPSGPSREADDRTSRDMKSPVVDRRHDRDRRRSSGRRPKNTTNFTPSLAKPDIRIVFGRSGPDDCAPPLTVHDVLFVPELFCAEHDYALYRDMLAELEASSGGEDIFQLWHGDSHVIANDRAQRGAWKTNSRMFQRVLKRIETYFGMKIAATRLNWYREGTNDWKPFHHDRAAFTPDCPQNLTVACSLGPTTREVGFEHARTGTTVFMAAPNGSAYTFSRDVNCEWKHGVIPLAAPADGGRISIIAWGWAVQDTAGSRITENDVPTARDLGLE</sequence>
<organism evidence="2 3">
    <name type="scientific">Plasmodiophora brassicae</name>
    <name type="common">Clubroot disease agent</name>
    <dbReference type="NCBI Taxonomy" id="37360"/>
    <lineage>
        <taxon>Eukaryota</taxon>
        <taxon>Sar</taxon>
        <taxon>Rhizaria</taxon>
        <taxon>Endomyxa</taxon>
        <taxon>Phytomyxea</taxon>
        <taxon>Plasmodiophorida</taxon>
        <taxon>Plasmodiophoridae</taxon>
        <taxon>Plasmodiophora</taxon>
    </lineage>
</organism>
<reference evidence="2 3" key="1">
    <citation type="submission" date="2018-03" db="EMBL/GenBank/DDBJ databases">
        <authorList>
            <person name="Fogelqvist J."/>
        </authorList>
    </citation>
    <scope>NUCLEOTIDE SEQUENCE [LARGE SCALE GENOMIC DNA]</scope>
</reference>
<feature type="compositionally biased region" description="Basic and acidic residues" evidence="1">
    <location>
        <begin position="70"/>
        <end position="105"/>
    </location>
</feature>
<feature type="compositionally biased region" description="Pro residues" evidence="1">
    <location>
        <begin position="51"/>
        <end position="60"/>
    </location>
</feature>
<dbReference type="Proteomes" id="UP000290189">
    <property type="component" value="Unassembled WGS sequence"/>
</dbReference>
<dbReference type="EMBL" id="OVEO01000002">
    <property type="protein sequence ID" value="SPQ93788.1"/>
    <property type="molecule type" value="Genomic_DNA"/>
</dbReference>
<accession>A0A3P3Y0S2</accession>
<protein>
    <recommendedName>
        <fullName evidence="4">Fe2OG dioxygenase domain-containing protein</fullName>
    </recommendedName>
</protein>
<dbReference type="PANTHER" id="PTHR42256">
    <property type="entry name" value="OXOGLUTARATE/IRON-DEPENDENT DIOXYGENASE"/>
    <property type="match status" value="1"/>
</dbReference>
<gene>
    <name evidence="2" type="ORF">PLBR_LOCUS1003</name>
</gene>
<evidence type="ECO:0000256" key="1">
    <source>
        <dbReference type="SAM" id="MobiDB-lite"/>
    </source>
</evidence>
<dbReference type="InterPro" id="IPR037151">
    <property type="entry name" value="AlkB-like_sf"/>
</dbReference>
<geneLocation type="mitochondrion" evidence="2"/>
<evidence type="ECO:0000313" key="2">
    <source>
        <dbReference type="EMBL" id="SPQ93788.1"/>
    </source>
</evidence>
<keyword evidence="2" id="KW-0496">Mitochondrion</keyword>
<dbReference type="SUPFAM" id="SSF51197">
    <property type="entry name" value="Clavaminate synthase-like"/>
    <property type="match status" value="1"/>
</dbReference>
<proteinExistence type="predicted"/>
<evidence type="ECO:0008006" key="4">
    <source>
        <dbReference type="Google" id="ProtNLM"/>
    </source>
</evidence>
<dbReference type="PANTHER" id="PTHR42256:SF1">
    <property type="entry name" value="FE2OG DIOXYGENASE DOMAIN-CONTAINING PROTEIN"/>
    <property type="match status" value="1"/>
</dbReference>
<dbReference type="AlphaFoldDB" id="A0A3P3Y0S2"/>